<dbReference type="InterPro" id="IPR050951">
    <property type="entry name" value="Retrovirus_Pol_polyprotein"/>
</dbReference>
<dbReference type="PROSITE" id="PS50994">
    <property type="entry name" value="INTEGRASE"/>
    <property type="match status" value="1"/>
</dbReference>
<dbReference type="SUPFAM" id="SSF53098">
    <property type="entry name" value="Ribonuclease H-like"/>
    <property type="match status" value="1"/>
</dbReference>
<dbReference type="InterPro" id="IPR012337">
    <property type="entry name" value="RNaseH-like_sf"/>
</dbReference>
<name>A0A816EYW4_ADIRI</name>
<dbReference type="GO" id="GO:0003676">
    <property type="term" value="F:nucleic acid binding"/>
    <property type="evidence" value="ECO:0007669"/>
    <property type="project" value="InterPro"/>
</dbReference>
<comment type="caution">
    <text evidence="3">The sequence shown here is derived from an EMBL/GenBank/DDBJ whole genome shotgun (WGS) entry which is preliminary data.</text>
</comment>
<feature type="domain" description="Integrase catalytic" evidence="1">
    <location>
        <begin position="48"/>
        <end position="200"/>
    </location>
</feature>
<dbReference type="Gene3D" id="1.10.340.70">
    <property type="match status" value="1"/>
</dbReference>
<dbReference type="Proteomes" id="UP000663852">
    <property type="component" value="Unassembled WGS sequence"/>
</dbReference>
<evidence type="ECO:0000313" key="3">
    <source>
        <dbReference type="EMBL" id="CAF1655517.1"/>
    </source>
</evidence>
<dbReference type="InterPro" id="IPR036397">
    <property type="entry name" value="RNaseH_sf"/>
</dbReference>
<dbReference type="EMBL" id="CAJNOJ010000476">
    <property type="protein sequence ID" value="CAF1461024.1"/>
    <property type="molecule type" value="Genomic_DNA"/>
</dbReference>
<dbReference type="Pfam" id="PF17921">
    <property type="entry name" value="Integrase_H2C2"/>
    <property type="match status" value="1"/>
</dbReference>
<proteinExistence type="predicted"/>
<dbReference type="AlphaFoldDB" id="A0A816EYW4"/>
<dbReference type="OrthoDB" id="7758825at2759"/>
<dbReference type="Gene3D" id="3.30.420.10">
    <property type="entry name" value="Ribonuclease H-like superfamily/Ribonuclease H"/>
    <property type="match status" value="1"/>
</dbReference>
<reference evidence="3" key="1">
    <citation type="submission" date="2021-02" db="EMBL/GenBank/DDBJ databases">
        <authorList>
            <person name="Nowell W R."/>
        </authorList>
    </citation>
    <scope>NUCLEOTIDE SEQUENCE</scope>
</reference>
<dbReference type="GO" id="GO:0015074">
    <property type="term" value="P:DNA integration"/>
    <property type="evidence" value="ECO:0007669"/>
    <property type="project" value="InterPro"/>
</dbReference>
<gene>
    <name evidence="2" type="ORF">EDS130_LOCUS40157</name>
    <name evidence="3" type="ORF">XAT740_LOCUS55832</name>
</gene>
<dbReference type="FunFam" id="3.30.420.10:FF:000063">
    <property type="entry name" value="Retrovirus-related Pol polyprotein from transposon 297-like Protein"/>
    <property type="match status" value="1"/>
</dbReference>
<evidence type="ECO:0000313" key="4">
    <source>
        <dbReference type="Proteomes" id="UP000663828"/>
    </source>
</evidence>
<accession>A0A816EYW4</accession>
<protein>
    <recommendedName>
        <fullName evidence="1">Integrase catalytic domain-containing protein</fullName>
    </recommendedName>
</protein>
<dbReference type="EMBL" id="CAJNOR010010639">
    <property type="protein sequence ID" value="CAF1655517.1"/>
    <property type="molecule type" value="Genomic_DNA"/>
</dbReference>
<evidence type="ECO:0000259" key="1">
    <source>
        <dbReference type="PROSITE" id="PS50994"/>
    </source>
</evidence>
<dbReference type="Proteomes" id="UP000663828">
    <property type="component" value="Unassembled WGS sequence"/>
</dbReference>
<organism evidence="3 4">
    <name type="scientific">Adineta ricciae</name>
    <name type="common">Rotifer</name>
    <dbReference type="NCBI Taxonomy" id="249248"/>
    <lineage>
        <taxon>Eukaryota</taxon>
        <taxon>Metazoa</taxon>
        <taxon>Spiralia</taxon>
        <taxon>Gnathifera</taxon>
        <taxon>Rotifera</taxon>
        <taxon>Eurotatoria</taxon>
        <taxon>Bdelloidea</taxon>
        <taxon>Adinetida</taxon>
        <taxon>Adinetidae</taxon>
        <taxon>Adineta</taxon>
    </lineage>
</organism>
<dbReference type="Pfam" id="PF00665">
    <property type="entry name" value="rve"/>
    <property type="match status" value="1"/>
</dbReference>
<sequence>MARMKAEARRYFWWPNLDSNIEHVARNCRACTENFKQTVKVPMNQWSPPDHPWQRIHIDFMGKFMGLYFLVIIDAHSKWVEVITMTTITSQITINALSSLFACFSLCQMILSDNGTQFTSSEFQDFCSRNGIDHVRTAPAHAQSNGRAERYVETVKSAFAKIVHEGGSVTEAVMNFIFNYRTTPHATTGQTQAELFLKRPLRTVLDLLRPNYAEVTRFAHNRYQFNF</sequence>
<dbReference type="PANTHER" id="PTHR37984">
    <property type="entry name" value="PROTEIN CBG26694"/>
    <property type="match status" value="1"/>
</dbReference>
<dbReference type="InterPro" id="IPR001584">
    <property type="entry name" value="Integrase_cat-core"/>
</dbReference>
<keyword evidence="4" id="KW-1185">Reference proteome</keyword>
<evidence type="ECO:0000313" key="2">
    <source>
        <dbReference type="EMBL" id="CAF1461024.1"/>
    </source>
</evidence>
<dbReference type="InterPro" id="IPR041588">
    <property type="entry name" value="Integrase_H2C2"/>
</dbReference>
<dbReference type="PANTHER" id="PTHR37984:SF5">
    <property type="entry name" value="PROTEIN NYNRIN-LIKE"/>
    <property type="match status" value="1"/>
</dbReference>